<evidence type="ECO:0000256" key="1">
    <source>
        <dbReference type="SAM" id="MobiDB-lite"/>
    </source>
</evidence>
<evidence type="ECO:0000313" key="4">
    <source>
        <dbReference type="Proteomes" id="UP000299102"/>
    </source>
</evidence>
<dbReference type="OrthoDB" id="6347385at2759"/>
<feature type="transmembrane region" description="Helical" evidence="2">
    <location>
        <begin position="179"/>
        <end position="200"/>
    </location>
</feature>
<protein>
    <recommendedName>
        <fullName evidence="5">MARVEL domain-containing protein</fullName>
    </recommendedName>
</protein>
<dbReference type="Proteomes" id="UP000299102">
    <property type="component" value="Unassembled WGS sequence"/>
</dbReference>
<evidence type="ECO:0000256" key="2">
    <source>
        <dbReference type="SAM" id="Phobius"/>
    </source>
</evidence>
<evidence type="ECO:0008006" key="5">
    <source>
        <dbReference type="Google" id="ProtNLM"/>
    </source>
</evidence>
<feature type="transmembrane region" description="Helical" evidence="2">
    <location>
        <begin position="105"/>
        <end position="125"/>
    </location>
</feature>
<comment type="caution">
    <text evidence="3">The sequence shown here is derived from an EMBL/GenBank/DDBJ whole genome shotgun (WGS) entry which is preliminary data.</text>
</comment>
<feature type="compositionally biased region" description="Gly residues" evidence="1">
    <location>
        <begin position="51"/>
        <end position="64"/>
    </location>
</feature>
<feature type="region of interest" description="Disordered" evidence="1">
    <location>
        <begin position="51"/>
        <end position="77"/>
    </location>
</feature>
<feature type="transmembrane region" description="Helical" evidence="2">
    <location>
        <begin position="145"/>
        <end position="167"/>
    </location>
</feature>
<sequence length="279" mass="29207">MQAAPTRYVSVSELYSTDEVELLLEEIRELEPTNCCAEDIQDFEIAGSATGGGGAGGTGAGGRSPAGTEHSWDSHAHYRRAPPPPPVALAPIYCRLRHLLTLNGSLTFLIILWCGGACACVWAGVGLRAWRVPLAARVRLLHLAALTSFFLHVLLLTLHVTQLVVLLPFRWRAVSAGAALYSSGMLCVGGALVLHAVLVAPEYRWAPANVAQPLLAAAGSALAGAALSTLAAVAAVIAAWASRRPMHAPPSATARSSTGSLRAAYRAVPQPSTSRDNPL</sequence>
<accession>A0A4C1ZN17</accession>
<keyword evidence="4" id="KW-1185">Reference proteome</keyword>
<organism evidence="3 4">
    <name type="scientific">Eumeta variegata</name>
    <name type="common">Bagworm moth</name>
    <name type="synonym">Eumeta japonica</name>
    <dbReference type="NCBI Taxonomy" id="151549"/>
    <lineage>
        <taxon>Eukaryota</taxon>
        <taxon>Metazoa</taxon>
        <taxon>Ecdysozoa</taxon>
        <taxon>Arthropoda</taxon>
        <taxon>Hexapoda</taxon>
        <taxon>Insecta</taxon>
        <taxon>Pterygota</taxon>
        <taxon>Neoptera</taxon>
        <taxon>Endopterygota</taxon>
        <taxon>Lepidoptera</taxon>
        <taxon>Glossata</taxon>
        <taxon>Ditrysia</taxon>
        <taxon>Tineoidea</taxon>
        <taxon>Psychidae</taxon>
        <taxon>Oiketicinae</taxon>
        <taxon>Eumeta</taxon>
    </lineage>
</organism>
<gene>
    <name evidence="3" type="ORF">EVAR_61359_1</name>
</gene>
<dbReference type="EMBL" id="BGZK01002071">
    <property type="protein sequence ID" value="GBP90281.1"/>
    <property type="molecule type" value="Genomic_DNA"/>
</dbReference>
<feature type="transmembrane region" description="Helical" evidence="2">
    <location>
        <begin position="220"/>
        <end position="241"/>
    </location>
</feature>
<proteinExistence type="predicted"/>
<keyword evidence="2" id="KW-0472">Membrane</keyword>
<name>A0A4C1ZN17_EUMVA</name>
<evidence type="ECO:0000313" key="3">
    <source>
        <dbReference type="EMBL" id="GBP90281.1"/>
    </source>
</evidence>
<reference evidence="3 4" key="1">
    <citation type="journal article" date="2019" name="Commun. Biol.">
        <title>The bagworm genome reveals a unique fibroin gene that provides high tensile strength.</title>
        <authorList>
            <person name="Kono N."/>
            <person name="Nakamura H."/>
            <person name="Ohtoshi R."/>
            <person name="Tomita M."/>
            <person name="Numata K."/>
            <person name="Arakawa K."/>
        </authorList>
    </citation>
    <scope>NUCLEOTIDE SEQUENCE [LARGE SCALE GENOMIC DNA]</scope>
</reference>
<keyword evidence="2" id="KW-1133">Transmembrane helix</keyword>
<feature type="region of interest" description="Disordered" evidence="1">
    <location>
        <begin position="247"/>
        <end position="279"/>
    </location>
</feature>
<feature type="compositionally biased region" description="Polar residues" evidence="1">
    <location>
        <begin position="270"/>
        <end position="279"/>
    </location>
</feature>
<dbReference type="AlphaFoldDB" id="A0A4C1ZN17"/>
<keyword evidence="2" id="KW-0812">Transmembrane</keyword>